<dbReference type="Gene3D" id="2.40.70.10">
    <property type="entry name" value="Acid Proteases"/>
    <property type="match status" value="1"/>
</dbReference>
<evidence type="ECO:0000313" key="13">
    <source>
        <dbReference type="EMBL" id="WVZ90412.1"/>
    </source>
</evidence>
<evidence type="ECO:0000259" key="11">
    <source>
        <dbReference type="PROSITE" id="PS50878"/>
    </source>
</evidence>
<evidence type="ECO:0000256" key="3">
    <source>
        <dbReference type="ARBA" id="ARBA00022695"/>
    </source>
</evidence>
<dbReference type="Pfam" id="PF03732">
    <property type="entry name" value="Retrotrans_gag"/>
    <property type="match status" value="2"/>
</dbReference>
<dbReference type="InterPro" id="IPR036397">
    <property type="entry name" value="RNaseH_sf"/>
</dbReference>
<dbReference type="SUPFAM" id="SSF53098">
    <property type="entry name" value="Ribonuclease H-like"/>
    <property type="match status" value="1"/>
</dbReference>
<dbReference type="PROSITE" id="PS50878">
    <property type="entry name" value="RT_POL"/>
    <property type="match status" value="1"/>
</dbReference>
<keyword evidence="4" id="KW-0540">Nuclease</keyword>
<dbReference type="InterPro" id="IPR021109">
    <property type="entry name" value="Peptidase_aspartic_dom_sf"/>
</dbReference>
<feature type="coiled-coil region" evidence="9">
    <location>
        <begin position="1558"/>
        <end position="1588"/>
    </location>
</feature>
<gene>
    <name evidence="13" type="ORF">U9M48_036717</name>
</gene>
<keyword evidence="8" id="KW-0511">Multifunctional enzyme</keyword>
<dbReference type="Gene3D" id="3.30.70.270">
    <property type="match status" value="2"/>
</dbReference>
<dbReference type="SUPFAM" id="SSF50630">
    <property type="entry name" value="Acid proteases"/>
    <property type="match status" value="1"/>
</dbReference>
<feature type="compositionally biased region" description="Low complexity" evidence="10">
    <location>
        <begin position="552"/>
        <end position="564"/>
    </location>
</feature>
<keyword evidence="9" id="KW-0175">Coiled coil</keyword>
<feature type="domain" description="Reverse transcriptase" evidence="11">
    <location>
        <begin position="862"/>
        <end position="1041"/>
    </location>
</feature>
<dbReference type="SUPFAM" id="SSF56672">
    <property type="entry name" value="DNA/RNA polymerases"/>
    <property type="match status" value="1"/>
</dbReference>
<keyword evidence="5" id="KW-0255">Endonuclease</keyword>
<evidence type="ECO:0000256" key="6">
    <source>
        <dbReference type="ARBA" id="ARBA00022801"/>
    </source>
</evidence>
<evidence type="ECO:0000256" key="9">
    <source>
        <dbReference type="SAM" id="Coils"/>
    </source>
</evidence>
<dbReference type="Gene3D" id="3.10.10.10">
    <property type="entry name" value="HIV Type 1 Reverse Transcriptase, subunit A, domain 1"/>
    <property type="match status" value="1"/>
</dbReference>
<dbReference type="GO" id="GO:0008233">
    <property type="term" value="F:peptidase activity"/>
    <property type="evidence" value="ECO:0007669"/>
    <property type="project" value="UniProtKB-KW"/>
</dbReference>
<evidence type="ECO:0000256" key="2">
    <source>
        <dbReference type="ARBA" id="ARBA00022679"/>
    </source>
</evidence>
<keyword evidence="14" id="KW-1185">Reference proteome</keyword>
<dbReference type="InterPro" id="IPR043128">
    <property type="entry name" value="Rev_trsase/Diguanyl_cyclase"/>
</dbReference>
<dbReference type="InterPro" id="IPR000477">
    <property type="entry name" value="RT_dom"/>
</dbReference>
<dbReference type="GO" id="GO:0015074">
    <property type="term" value="P:DNA integration"/>
    <property type="evidence" value="ECO:0007669"/>
    <property type="project" value="InterPro"/>
</dbReference>
<reference evidence="13 14" key="1">
    <citation type="submission" date="2024-02" db="EMBL/GenBank/DDBJ databases">
        <title>High-quality chromosome-scale genome assembly of Pensacola bahiagrass (Paspalum notatum Flugge var. saurae).</title>
        <authorList>
            <person name="Vega J.M."/>
            <person name="Podio M."/>
            <person name="Orjuela J."/>
            <person name="Siena L.A."/>
            <person name="Pessino S.C."/>
            <person name="Combes M.C."/>
            <person name="Mariac C."/>
            <person name="Albertini E."/>
            <person name="Pupilli F."/>
            <person name="Ortiz J.P.A."/>
            <person name="Leblanc O."/>
        </authorList>
    </citation>
    <scope>NUCLEOTIDE SEQUENCE [LARGE SCALE GENOMIC DNA]</scope>
    <source>
        <strain evidence="13">R1</strain>
        <tissue evidence="13">Leaf</tissue>
    </source>
</reference>
<dbReference type="PANTHER" id="PTHR37984:SF5">
    <property type="entry name" value="PROTEIN NYNRIN-LIKE"/>
    <property type="match status" value="1"/>
</dbReference>
<dbReference type="GO" id="GO:0004519">
    <property type="term" value="F:endonuclease activity"/>
    <property type="evidence" value="ECO:0007669"/>
    <property type="project" value="UniProtKB-KW"/>
</dbReference>
<dbReference type="Proteomes" id="UP001341281">
    <property type="component" value="Chromosome 08"/>
</dbReference>
<evidence type="ECO:0000259" key="12">
    <source>
        <dbReference type="PROSITE" id="PS50994"/>
    </source>
</evidence>
<dbReference type="InterPro" id="IPR050951">
    <property type="entry name" value="Retrovirus_Pol_polyprotein"/>
</dbReference>
<evidence type="ECO:0000256" key="4">
    <source>
        <dbReference type="ARBA" id="ARBA00022722"/>
    </source>
</evidence>
<keyword evidence="7" id="KW-0695">RNA-directed DNA polymerase</keyword>
<organism evidence="13 14">
    <name type="scientific">Paspalum notatum var. saurae</name>
    <dbReference type="NCBI Taxonomy" id="547442"/>
    <lineage>
        <taxon>Eukaryota</taxon>
        <taxon>Viridiplantae</taxon>
        <taxon>Streptophyta</taxon>
        <taxon>Embryophyta</taxon>
        <taxon>Tracheophyta</taxon>
        <taxon>Spermatophyta</taxon>
        <taxon>Magnoliopsida</taxon>
        <taxon>Liliopsida</taxon>
        <taxon>Poales</taxon>
        <taxon>Poaceae</taxon>
        <taxon>PACMAD clade</taxon>
        <taxon>Panicoideae</taxon>
        <taxon>Andropogonodae</taxon>
        <taxon>Paspaleae</taxon>
        <taxon>Paspalinae</taxon>
        <taxon>Paspalum</taxon>
    </lineage>
</organism>
<accession>A0AAQ3UHS5</accession>
<evidence type="ECO:0000256" key="8">
    <source>
        <dbReference type="ARBA" id="ARBA00023268"/>
    </source>
</evidence>
<keyword evidence="2" id="KW-0808">Transferase</keyword>
<keyword evidence="1" id="KW-0645">Protease</keyword>
<feature type="region of interest" description="Disordered" evidence="10">
    <location>
        <begin position="545"/>
        <end position="574"/>
    </location>
</feature>
<dbReference type="FunFam" id="3.30.420.10:FF:000219">
    <property type="entry name" value="Putative retroelement"/>
    <property type="match status" value="1"/>
</dbReference>
<dbReference type="FunFam" id="3.30.70.270:FF:000020">
    <property type="entry name" value="Transposon Tf2-6 polyprotein-like Protein"/>
    <property type="match status" value="1"/>
</dbReference>
<dbReference type="PROSITE" id="PS50994">
    <property type="entry name" value="INTEGRASE"/>
    <property type="match status" value="1"/>
</dbReference>
<evidence type="ECO:0008006" key="15">
    <source>
        <dbReference type="Google" id="ProtNLM"/>
    </source>
</evidence>
<evidence type="ECO:0000256" key="7">
    <source>
        <dbReference type="ARBA" id="ARBA00022918"/>
    </source>
</evidence>
<dbReference type="InterPro" id="IPR012337">
    <property type="entry name" value="RNaseH-like_sf"/>
</dbReference>
<dbReference type="CDD" id="cd00303">
    <property type="entry name" value="retropepsin_like"/>
    <property type="match status" value="2"/>
</dbReference>
<feature type="domain" description="Integrase catalytic" evidence="12">
    <location>
        <begin position="1378"/>
        <end position="1540"/>
    </location>
</feature>
<dbReference type="GO" id="GO:0003676">
    <property type="term" value="F:nucleic acid binding"/>
    <property type="evidence" value="ECO:0007669"/>
    <property type="project" value="InterPro"/>
</dbReference>
<evidence type="ECO:0000256" key="10">
    <source>
        <dbReference type="SAM" id="MobiDB-lite"/>
    </source>
</evidence>
<evidence type="ECO:0000256" key="1">
    <source>
        <dbReference type="ARBA" id="ARBA00022670"/>
    </source>
</evidence>
<name>A0AAQ3UHS5_PASNO</name>
<dbReference type="GO" id="GO:0003964">
    <property type="term" value="F:RNA-directed DNA polymerase activity"/>
    <property type="evidence" value="ECO:0007669"/>
    <property type="project" value="UniProtKB-KW"/>
</dbReference>
<keyword evidence="3" id="KW-0548">Nucleotidyltransferase</keyword>
<dbReference type="InterPro" id="IPR001584">
    <property type="entry name" value="Integrase_cat-core"/>
</dbReference>
<dbReference type="PANTHER" id="PTHR37984">
    <property type="entry name" value="PROTEIN CBG26694"/>
    <property type="match status" value="1"/>
</dbReference>
<dbReference type="InterPro" id="IPR005162">
    <property type="entry name" value="Retrotrans_gag_dom"/>
</dbReference>
<dbReference type="FunFam" id="3.10.10.10:FF:000007">
    <property type="entry name" value="Retrovirus-related Pol polyprotein from transposon 17.6-like Protein"/>
    <property type="match status" value="1"/>
</dbReference>
<dbReference type="Gene3D" id="1.10.340.70">
    <property type="match status" value="1"/>
</dbReference>
<protein>
    <recommendedName>
        <fullName evidence="15">Reverse transcriptase</fullName>
    </recommendedName>
</protein>
<dbReference type="EMBL" id="CP144752">
    <property type="protein sequence ID" value="WVZ90412.1"/>
    <property type="molecule type" value="Genomic_DNA"/>
</dbReference>
<dbReference type="Pfam" id="PF17919">
    <property type="entry name" value="RT_RNaseH_2"/>
    <property type="match status" value="1"/>
</dbReference>
<dbReference type="Pfam" id="PF08284">
    <property type="entry name" value="RVP_2"/>
    <property type="match status" value="1"/>
</dbReference>
<dbReference type="Pfam" id="PF00078">
    <property type="entry name" value="RVT_1"/>
    <property type="match status" value="1"/>
</dbReference>
<dbReference type="InterPro" id="IPR043502">
    <property type="entry name" value="DNA/RNA_pol_sf"/>
</dbReference>
<dbReference type="GO" id="GO:0006508">
    <property type="term" value="P:proteolysis"/>
    <property type="evidence" value="ECO:0007669"/>
    <property type="project" value="UniProtKB-KW"/>
</dbReference>
<dbReference type="Pfam" id="PF17921">
    <property type="entry name" value="Integrase_H2C2"/>
    <property type="match status" value="1"/>
</dbReference>
<dbReference type="Gene3D" id="3.30.420.10">
    <property type="entry name" value="Ribonuclease H-like superfamily/Ribonuclease H"/>
    <property type="match status" value="1"/>
</dbReference>
<sequence>MPNPMFPKGMSDSFHTSCNLHFGGGDRFSGSSGRLPKLNFPQFYGENPKSWITRSENYFDMYGVEQSMWIRVASMHFEGVAARWLQLVQRDLRFANWTQFCRLLLDRFGKDQHELLIRQFYHIEQTSSVSNYVERFTELFDQLSAYERDTDPLHYTTRFIDGLREDIKAVVMVQRPTNLDQAHSLALLQEEASGPAVRKDFRKSSTGFFSHPAHASGSVALPAPSAKADKPVGDDQCRIDVFKRSADTDKMAALRAYRRARGLCNKCAEEWSREHKCAPTVQLHVLQEVYELFQLDTAEAESTEVYEESTDQLFLAISEAAATGQDGPRTLRLWGEIQGHQILILLDSGSSHTFLSHKIAEQLVGLSSLPFALLIKVANGGTLPCDNEIKQAVWFDGKTDPLLFINKCESYFLQQRVIEEEKVWLASFNMDGAAQQWYMRLQREEGTPPWRRFTELLNLRFGPPIRSNPLGELAACRRSGSVEDYSTRFLDLLARAGPLSEGQQVQLFTAGLQEPLSIDVQIQNPLTLEVAMSLARAYERREQVAVSSRVDQGAGRQQRRGGLLPTPPGPPSVACTHSIPTRELIDSCFPCDDGGGTHSQEIVAGRDGRAPSSGSRYVRGHNRQCKHLFLLEIDDGDEEPAATEVEQEEPAISLHAMAGIQTGDTMKVAISLGASTLQALLDSGSTHNFISEEAAARCGLRFEARTGMRVSVANGERLPCLGVYQGAAFTVNTEEFTADLFVLPLAGYDVVLGTQWLASLGPILWDFSRRTMAFWRRDHHVEWTGLDAPPRHQLHALSSPAAMEVLLQEFDHIFAEPQGLPPPRPCDHRIHLLPGTPPVAVRPYRYPALQKDELERQCADMLHRGIIRRSASAFSSPVLLVKKPDGAWRFCVDYRALNTRTVKDAFPIPVVDELLDELRGAKYFTKLDLRSGYHQVRMHPDDVAKTAFRTHDGLYEFLVMPFGLSNAPATFQALMNMVLHPFLRRFVLVFFDDILIFSNTWTEHLHHVRTVLTALQEHELYLKRSKCSFGAGTVAYLGHVISEHGVAMDASKVQAVLDWPTPRSVHALRGFLGLAGYYRKFVKDFGAVAAPLTQLLKKEAFLWSTAATEAFQSLKVALTTAPVLRLPDFARPFTVECDALGAGCGAVLLQDEGPISFFSRPLAARHRGLAAYERELIGLVQAVRHWRPYLWGRPFLVKTDHYSLKFLLDQRLATIPQHHWVSKLLGFDFTVEYRPGRSNVVADALSRRDAEEGHICALSAPTFDIVSDLRLAATADPALVALHDQIISGELGDPWAVIDGVVTFQRRLYLPPESDLLAMVIAAVHNTGHEGMEKTLQRFRKDFHTPGARAVIQEFVRHCVTCQRNKSEHLSAAGLLLPLPVPSAVWSDISMDFVEALPKVGGKSVILTVVDRFSKYAHFIAIGHPYSAESVAAAFFTEIVRLHGVPTSIVSDRDPVFTSTFWKALFNQLGTKLHMSSAFHPQSDGQTEAVNKAIGMYLRCLTGDRPRQWLRWLPWAEYVYNTSFHSAIKDTPFRVVYGRDPPAIRSYEPGDCRVAAVAQSMEERNEFLEEIRLRLEQAQAVAKRVYDKGHRELEFKVGD</sequence>
<evidence type="ECO:0000256" key="5">
    <source>
        <dbReference type="ARBA" id="ARBA00022759"/>
    </source>
</evidence>
<dbReference type="Pfam" id="PF00665">
    <property type="entry name" value="rve"/>
    <property type="match status" value="1"/>
</dbReference>
<dbReference type="CDD" id="cd01647">
    <property type="entry name" value="RT_LTR"/>
    <property type="match status" value="1"/>
</dbReference>
<dbReference type="InterPro" id="IPR041588">
    <property type="entry name" value="Integrase_H2C2"/>
</dbReference>
<dbReference type="CDD" id="cd09274">
    <property type="entry name" value="RNase_HI_RT_Ty3"/>
    <property type="match status" value="1"/>
</dbReference>
<keyword evidence="6" id="KW-0378">Hydrolase</keyword>
<proteinExistence type="predicted"/>
<dbReference type="InterPro" id="IPR041577">
    <property type="entry name" value="RT_RNaseH_2"/>
</dbReference>
<evidence type="ECO:0000313" key="14">
    <source>
        <dbReference type="Proteomes" id="UP001341281"/>
    </source>
</evidence>